<feature type="transmembrane region" description="Helical" evidence="1">
    <location>
        <begin position="84"/>
        <end position="104"/>
    </location>
</feature>
<keyword evidence="3" id="KW-1185">Reference proteome</keyword>
<comment type="caution">
    <text evidence="2">The sequence shown here is derived from an EMBL/GenBank/DDBJ whole genome shotgun (WGS) entry which is preliminary data.</text>
</comment>
<keyword evidence="1" id="KW-0472">Membrane</keyword>
<evidence type="ECO:0000256" key="1">
    <source>
        <dbReference type="SAM" id="Phobius"/>
    </source>
</evidence>
<gene>
    <name evidence="2" type="ORF">AU192_23770</name>
</gene>
<dbReference type="RefSeq" id="WP_064395104.1">
    <property type="nucleotide sequence ID" value="NZ_LQIR01000010.1"/>
</dbReference>
<sequence length="137" mass="14225">MSYTVAVPVTRVRAVIALGLALWVVAVAAQWTLPLDDVAPPHGPHALASASVGEHPVVIDHPHIGDAPTPLLPDAFAEAVLPRASTSLIALGLTAALAVVAVCWHQPALAAIRGPPRARSTVLSGRVILTRLCIARR</sequence>
<dbReference type="EMBL" id="LQIR01000010">
    <property type="protein sequence ID" value="KUI18814.1"/>
    <property type="molecule type" value="Genomic_DNA"/>
</dbReference>
<protein>
    <recommendedName>
        <fullName evidence="4">Lipoprotein LpqS</fullName>
    </recommendedName>
</protein>
<keyword evidence="1" id="KW-1133">Transmembrane helix</keyword>
<reference evidence="2 3" key="1">
    <citation type="submission" date="2016-01" db="EMBL/GenBank/DDBJ databases">
        <authorList>
            <consortium name="TB Trials Study Group"/>
            <person name="Sutton G."/>
            <person name="Brinkac L."/>
            <person name="Sanka R."/>
            <person name="Adams M."/>
            <person name="Lau E.L."/>
            <person name="Macaden R."/>
            <person name="Grewal H.M.S."/>
        </authorList>
    </citation>
    <scope>NUCLEOTIDE SEQUENCE [LARGE SCALE GENOMIC DNA]</scope>
    <source>
        <strain evidence="2 3">IS-1744</strain>
    </source>
</reference>
<dbReference type="Pfam" id="PF26327">
    <property type="entry name" value="LpqS"/>
    <property type="match status" value="1"/>
</dbReference>
<feature type="transmembrane region" description="Helical" evidence="1">
    <location>
        <begin position="12"/>
        <end position="33"/>
    </location>
</feature>
<accession>A0A124EPZ8</accession>
<organism evidence="2 3">
    <name type="scientific">Mycobacterium lehmannii</name>
    <dbReference type="NCBI Taxonomy" id="2048550"/>
    <lineage>
        <taxon>Bacteria</taxon>
        <taxon>Bacillati</taxon>
        <taxon>Actinomycetota</taxon>
        <taxon>Actinomycetes</taxon>
        <taxon>Mycobacteriales</taxon>
        <taxon>Mycobacteriaceae</taxon>
        <taxon>Mycobacterium</taxon>
    </lineage>
</organism>
<dbReference type="InterPro" id="IPR058714">
    <property type="entry name" value="LpqS"/>
</dbReference>
<dbReference type="Proteomes" id="UP000053707">
    <property type="component" value="Unassembled WGS sequence"/>
</dbReference>
<evidence type="ECO:0000313" key="3">
    <source>
        <dbReference type="Proteomes" id="UP000053707"/>
    </source>
</evidence>
<evidence type="ECO:0000313" key="2">
    <source>
        <dbReference type="EMBL" id="KUI18814.1"/>
    </source>
</evidence>
<proteinExistence type="predicted"/>
<dbReference type="AlphaFoldDB" id="A0A124EPZ8"/>
<keyword evidence="1" id="KW-0812">Transmembrane</keyword>
<name>A0A124EPZ8_9MYCO</name>
<evidence type="ECO:0008006" key="4">
    <source>
        <dbReference type="Google" id="ProtNLM"/>
    </source>
</evidence>